<evidence type="ECO:0000313" key="7">
    <source>
        <dbReference type="EMBL" id="UUI72737.1"/>
    </source>
</evidence>
<dbReference type="PANTHER" id="PTHR30250">
    <property type="entry name" value="PST FAMILY PREDICTED COLANIC ACID TRANSPORTER"/>
    <property type="match status" value="1"/>
</dbReference>
<feature type="transmembrane region" description="Helical" evidence="6">
    <location>
        <begin position="169"/>
        <end position="191"/>
    </location>
</feature>
<feature type="transmembrane region" description="Helical" evidence="6">
    <location>
        <begin position="409"/>
        <end position="430"/>
    </location>
</feature>
<feature type="transmembrane region" description="Helical" evidence="6">
    <location>
        <begin position="53"/>
        <end position="78"/>
    </location>
</feature>
<dbReference type="Pfam" id="PF01943">
    <property type="entry name" value="Polysacc_synt"/>
    <property type="match status" value="1"/>
</dbReference>
<keyword evidence="5 6" id="KW-0472">Membrane</keyword>
<accession>A0ABY5KQF9</accession>
<feature type="transmembrane region" description="Helical" evidence="6">
    <location>
        <begin position="317"/>
        <end position="339"/>
    </location>
</feature>
<feature type="transmembrane region" description="Helical" evidence="6">
    <location>
        <begin position="134"/>
        <end position="157"/>
    </location>
</feature>
<dbReference type="Proteomes" id="UP001316384">
    <property type="component" value="Chromosome"/>
</dbReference>
<feature type="transmembrane region" description="Helical" evidence="6">
    <location>
        <begin position="197"/>
        <end position="219"/>
    </location>
</feature>
<feature type="transmembrane region" description="Helical" evidence="6">
    <location>
        <begin position="240"/>
        <end position="258"/>
    </location>
</feature>
<feature type="transmembrane region" description="Helical" evidence="6">
    <location>
        <begin position="20"/>
        <end position="41"/>
    </location>
</feature>
<dbReference type="InterPro" id="IPR002797">
    <property type="entry name" value="Polysacc_synth"/>
</dbReference>
<keyword evidence="3 6" id="KW-0812">Transmembrane</keyword>
<evidence type="ECO:0000313" key="8">
    <source>
        <dbReference type="Proteomes" id="UP001316384"/>
    </source>
</evidence>
<evidence type="ECO:0000256" key="6">
    <source>
        <dbReference type="SAM" id="Phobius"/>
    </source>
</evidence>
<evidence type="ECO:0000256" key="1">
    <source>
        <dbReference type="ARBA" id="ARBA00004651"/>
    </source>
</evidence>
<organism evidence="7 8">
    <name type="scientific">Cellulomonas xiejunii</name>
    <dbReference type="NCBI Taxonomy" id="2968083"/>
    <lineage>
        <taxon>Bacteria</taxon>
        <taxon>Bacillati</taxon>
        <taxon>Actinomycetota</taxon>
        <taxon>Actinomycetes</taxon>
        <taxon>Micrococcales</taxon>
        <taxon>Cellulomonadaceae</taxon>
        <taxon>Cellulomonas</taxon>
    </lineage>
</organism>
<reference evidence="7 8" key="1">
    <citation type="submission" date="2022-07" db="EMBL/GenBank/DDBJ databases">
        <title>Novel species in genus cellulomonas.</title>
        <authorList>
            <person name="Ye L."/>
        </authorList>
    </citation>
    <scope>NUCLEOTIDE SEQUENCE [LARGE SCALE GENOMIC DNA]</scope>
    <source>
        <strain evidence="8">zg-B89</strain>
    </source>
</reference>
<evidence type="ECO:0000256" key="5">
    <source>
        <dbReference type="ARBA" id="ARBA00023136"/>
    </source>
</evidence>
<dbReference type="InterPro" id="IPR050833">
    <property type="entry name" value="Poly_Biosynth_Transport"/>
</dbReference>
<evidence type="ECO:0000256" key="2">
    <source>
        <dbReference type="ARBA" id="ARBA00022475"/>
    </source>
</evidence>
<comment type="subcellular location">
    <subcellularLocation>
        <location evidence="1">Cell membrane</location>
        <topology evidence="1">Multi-pass membrane protein</topology>
    </subcellularLocation>
</comment>
<evidence type="ECO:0000256" key="4">
    <source>
        <dbReference type="ARBA" id="ARBA00022989"/>
    </source>
</evidence>
<sequence length="450" mass="46593">MTAQDERQRSAVRQVGSTAVVKVVVMGVAGLAGIATSRLIIEHYGVDAFAQYGLLTGLTGLMPFADLGVAAVIVNAVASAAQPRTDREVRRTITSAFRILLVSATVIATVAVVIGALGWWPALLGDGLMGERGATAATVCLLVFALALPLGVGQRVLVALGRNAQQTALGGIASPLVLCGVAGSVALAWAFGPFVAVFSYVANAAVAFVSLVLAARLLSPQVTAAARDVPRLRSVPGAKVVDVAWPMLVQMVALPIAMQTDRLLLSHLAGAGELAEYNLGAQTFGLINQVVGAAGVALWPVYARARAAGRIESPARASVAFAGLAAALGLLLWLALPLVTQVITKGKIEMTTALAASFFLFVVVQGAKYPLGMYMTDARGLRFQVVPIVVMVPLNLGLSWALIGPLDAAGPILGSALAVMVCQVVPNAWYVRRDLARRRDAGAEPTPQIG</sequence>
<dbReference type="PANTHER" id="PTHR30250:SF26">
    <property type="entry name" value="PSMA PROTEIN"/>
    <property type="match status" value="1"/>
</dbReference>
<gene>
    <name evidence="7" type="ORF">NP048_04600</name>
</gene>
<feature type="transmembrane region" description="Helical" evidence="6">
    <location>
        <begin position="99"/>
        <end position="122"/>
    </location>
</feature>
<feature type="transmembrane region" description="Helical" evidence="6">
    <location>
        <begin position="286"/>
        <end position="305"/>
    </location>
</feature>
<keyword evidence="8" id="KW-1185">Reference proteome</keyword>
<dbReference type="RefSeq" id="WP_227578315.1">
    <property type="nucleotide sequence ID" value="NZ_CP101987.1"/>
</dbReference>
<keyword evidence="2" id="KW-1003">Cell membrane</keyword>
<keyword evidence="4 6" id="KW-1133">Transmembrane helix</keyword>
<name>A0ABY5KQF9_9CELL</name>
<feature type="transmembrane region" description="Helical" evidence="6">
    <location>
        <begin position="383"/>
        <end position="403"/>
    </location>
</feature>
<proteinExistence type="predicted"/>
<protein>
    <submittedName>
        <fullName evidence="7">Oligosaccharide flippase family protein</fullName>
    </submittedName>
</protein>
<feature type="transmembrane region" description="Helical" evidence="6">
    <location>
        <begin position="351"/>
        <end position="371"/>
    </location>
</feature>
<dbReference type="EMBL" id="CP101987">
    <property type="protein sequence ID" value="UUI72737.1"/>
    <property type="molecule type" value="Genomic_DNA"/>
</dbReference>
<evidence type="ECO:0000256" key="3">
    <source>
        <dbReference type="ARBA" id="ARBA00022692"/>
    </source>
</evidence>